<name>A0AAD5MUY6_PARTN</name>
<keyword evidence="2" id="KW-1133">Transmembrane helix</keyword>
<evidence type="ECO:0000256" key="1">
    <source>
        <dbReference type="SAM" id="MobiDB-lite"/>
    </source>
</evidence>
<protein>
    <submittedName>
        <fullName evidence="3">Uncharacterized protein</fullName>
    </submittedName>
</protein>
<gene>
    <name evidence="3" type="ORF">KIN20_013771</name>
</gene>
<evidence type="ECO:0000313" key="4">
    <source>
        <dbReference type="Proteomes" id="UP001196413"/>
    </source>
</evidence>
<feature type="compositionally biased region" description="Basic and acidic residues" evidence="1">
    <location>
        <begin position="16"/>
        <end position="41"/>
    </location>
</feature>
<sequence length="238" mass="27272">MEMKKSVKKHKRKKVQTKEKPGEDLAQKKRVETGRREEWKGIHPSHPYLPPRIARRRKESANKERKGKAGAQREESQRWKQPREEKARSETASREKKRGEGAVVVPLLAVNLDTILFLHGILELRLRYLNAYLALILTPMYRISDAILPGKYGGFSGDINEQNGTPVVQWLANVLGSGGFQALRSFKVTHMVHDLREQVLPQRFEDLRQKMVQVAERHPAGHQPQQAVRSTGIIRTVV</sequence>
<keyword evidence="2" id="KW-0472">Membrane</keyword>
<evidence type="ECO:0000256" key="2">
    <source>
        <dbReference type="SAM" id="Phobius"/>
    </source>
</evidence>
<feature type="region of interest" description="Disordered" evidence="1">
    <location>
        <begin position="1"/>
        <end position="96"/>
    </location>
</feature>
<feature type="compositionally biased region" description="Basic residues" evidence="1">
    <location>
        <begin position="1"/>
        <end position="15"/>
    </location>
</feature>
<feature type="compositionally biased region" description="Basic and acidic residues" evidence="1">
    <location>
        <begin position="71"/>
        <end position="96"/>
    </location>
</feature>
<dbReference type="AlphaFoldDB" id="A0AAD5MUY6"/>
<keyword evidence="2" id="KW-0812">Transmembrane</keyword>
<proteinExistence type="predicted"/>
<dbReference type="EMBL" id="JAHQIW010002695">
    <property type="protein sequence ID" value="KAJ1356121.1"/>
    <property type="molecule type" value="Genomic_DNA"/>
</dbReference>
<reference evidence="3" key="1">
    <citation type="submission" date="2021-06" db="EMBL/GenBank/DDBJ databases">
        <title>Parelaphostrongylus tenuis whole genome reference sequence.</title>
        <authorList>
            <person name="Garwood T.J."/>
            <person name="Larsen P.A."/>
            <person name="Fountain-Jones N.M."/>
            <person name="Garbe J.R."/>
            <person name="Macchietto M.G."/>
            <person name="Kania S.A."/>
            <person name="Gerhold R.W."/>
            <person name="Richards J.E."/>
            <person name="Wolf T.M."/>
        </authorList>
    </citation>
    <scope>NUCLEOTIDE SEQUENCE</scope>
    <source>
        <strain evidence="3">MNPRO001-30</strain>
        <tissue evidence="3">Meninges</tissue>
    </source>
</reference>
<comment type="caution">
    <text evidence="3">The sequence shown here is derived from an EMBL/GenBank/DDBJ whole genome shotgun (WGS) entry which is preliminary data.</text>
</comment>
<dbReference type="Proteomes" id="UP001196413">
    <property type="component" value="Unassembled WGS sequence"/>
</dbReference>
<feature type="transmembrane region" description="Helical" evidence="2">
    <location>
        <begin position="103"/>
        <end position="122"/>
    </location>
</feature>
<accession>A0AAD5MUY6</accession>
<evidence type="ECO:0000313" key="3">
    <source>
        <dbReference type="EMBL" id="KAJ1356121.1"/>
    </source>
</evidence>
<keyword evidence="4" id="KW-1185">Reference proteome</keyword>
<organism evidence="3 4">
    <name type="scientific">Parelaphostrongylus tenuis</name>
    <name type="common">Meningeal worm</name>
    <dbReference type="NCBI Taxonomy" id="148309"/>
    <lineage>
        <taxon>Eukaryota</taxon>
        <taxon>Metazoa</taxon>
        <taxon>Ecdysozoa</taxon>
        <taxon>Nematoda</taxon>
        <taxon>Chromadorea</taxon>
        <taxon>Rhabditida</taxon>
        <taxon>Rhabditina</taxon>
        <taxon>Rhabditomorpha</taxon>
        <taxon>Strongyloidea</taxon>
        <taxon>Metastrongylidae</taxon>
        <taxon>Parelaphostrongylus</taxon>
    </lineage>
</organism>